<dbReference type="Proteomes" id="UP001321542">
    <property type="component" value="Chromosome"/>
</dbReference>
<proteinExistence type="predicted"/>
<sequence>MAREPLRAGARGAGAGSQEGAGPEAWGLPAKCRARSCWSSDRMLTVNGRPGSKRAAFEVRAREIRTSGGSRETAVKAFTVAPWQVSAAVQLTTVTPVAK</sequence>
<evidence type="ECO:0000256" key="1">
    <source>
        <dbReference type="SAM" id="MobiDB-lite"/>
    </source>
</evidence>
<evidence type="ECO:0000313" key="3">
    <source>
        <dbReference type="Proteomes" id="UP001321542"/>
    </source>
</evidence>
<organism evidence="2 3">
    <name type="scientific">Streptomyces graminofaciens</name>
    <dbReference type="NCBI Taxonomy" id="68212"/>
    <lineage>
        <taxon>Bacteria</taxon>
        <taxon>Bacillati</taxon>
        <taxon>Actinomycetota</taxon>
        <taxon>Actinomycetes</taxon>
        <taxon>Kitasatosporales</taxon>
        <taxon>Streptomycetaceae</taxon>
        <taxon>Streptomyces</taxon>
    </lineage>
</organism>
<gene>
    <name evidence="2" type="ORF">SGFS_103490</name>
</gene>
<accession>A0ABN5W0Q8</accession>
<keyword evidence="3" id="KW-1185">Reference proteome</keyword>
<name>A0ABN5W0Q8_9ACTN</name>
<reference evidence="2 3" key="1">
    <citation type="journal article" date="2010" name="ChemBioChem">
        <title>Cloning and characterization of the biosynthetic gene cluster of 16-membered macrolide antibiotic FD-891: involvement of a dual functional cytochrome P450 monooxygenase catalyzing epoxidation and hydroxylation.</title>
        <authorList>
            <person name="Kudo F."/>
            <person name="Motegi A."/>
            <person name="Mizoue K."/>
            <person name="Eguchi T."/>
        </authorList>
    </citation>
    <scope>NUCLEOTIDE SEQUENCE [LARGE SCALE GENOMIC DNA]</scope>
    <source>
        <strain evidence="2 3">A-8890</strain>
    </source>
</reference>
<reference evidence="2 3" key="2">
    <citation type="journal article" date="2023" name="ChemBioChem">
        <title>Acyltransferase Domain Exchange between Two Independent Type I Polyketide Synthases in the Same Producer Strain of Macrolide Antibiotics.</title>
        <authorList>
            <person name="Kudo F."/>
            <person name="Kishikawa K."/>
            <person name="Tsuboi K."/>
            <person name="Kido T."/>
            <person name="Usui T."/>
            <person name="Hashimoto J."/>
            <person name="Shin-Ya K."/>
            <person name="Miyanaga A."/>
            <person name="Eguchi T."/>
        </authorList>
    </citation>
    <scope>NUCLEOTIDE SEQUENCE [LARGE SCALE GENOMIC DNA]</scope>
    <source>
        <strain evidence="2 3">A-8890</strain>
    </source>
</reference>
<feature type="region of interest" description="Disordered" evidence="1">
    <location>
        <begin position="1"/>
        <end position="27"/>
    </location>
</feature>
<evidence type="ECO:0000313" key="2">
    <source>
        <dbReference type="EMBL" id="BBC39055.1"/>
    </source>
</evidence>
<dbReference type="EMBL" id="AP018448">
    <property type="protein sequence ID" value="BBC39055.1"/>
    <property type="molecule type" value="Genomic_DNA"/>
</dbReference>
<protein>
    <submittedName>
        <fullName evidence="2">Uncharacterized protein</fullName>
    </submittedName>
</protein>